<evidence type="ECO:0000256" key="1">
    <source>
        <dbReference type="SAM" id="MobiDB-lite"/>
    </source>
</evidence>
<dbReference type="EMBL" id="PQFF01000504">
    <property type="protein sequence ID" value="RHZ46856.1"/>
    <property type="molecule type" value="Genomic_DNA"/>
</dbReference>
<dbReference type="OrthoDB" id="6247875at2759"/>
<accession>A0A397GBR5</accession>
<evidence type="ECO:0008006" key="4">
    <source>
        <dbReference type="Google" id="ProtNLM"/>
    </source>
</evidence>
<keyword evidence="3" id="KW-1185">Reference proteome</keyword>
<dbReference type="Proteomes" id="UP000266861">
    <property type="component" value="Unassembled WGS sequence"/>
</dbReference>
<feature type="compositionally biased region" description="Polar residues" evidence="1">
    <location>
        <begin position="248"/>
        <end position="261"/>
    </location>
</feature>
<dbReference type="Gene3D" id="1.10.30.10">
    <property type="entry name" value="High mobility group box domain"/>
    <property type="match status" value="1"/>
</dbReference>
<proteinExistence type="predicted"/>
<protein>
    <recommendedName>
        <fullName evidence="4">HMG box domain-containing protein</fullName>
    </recommendedName>
</protein>
<dbReference type="AlphaFoldDB" id="A0A397GBR5"/>
<name>A0A397GBR5_9GLOM</name>
<feature type="region of interest" description="Disordered" evidence="1">
    <location>
        <begin position="239"/>
        <end position="261"/>
    </location>
</feature>
<feature type="compositionally biased region" description="Basic residues" evidence="1">
    <location>
        <begin position="154"/>
        <end position="164"/>
    </location>
</feature>
<dbReference type="SUPFAM" id="SSF47095">
    <property type="entry name" value="HMG-box"/>
    <property type="match status" value="1"/>
</dbReference>
<comment type="caution">
    <text evidence="2">The sequence shown here is derived from an EMBL/GenBank/DDBJ whole genome shotgun (WGS) entry which is preliminary data.</text>
</comment>
<evidence type="ECO:0000313" key="3">
    <source>
        <dbReference type="Proteomes" id="UP000266861"/>
    </source>
</evidence>
<organism evidence="2 3">
    <name type="scientific">Diversispora epigaea</name>
    <dbReference type="NCBI Taxonomy" id="1348612"/>
    <lineage>
        <taxon>Eukaryota</taxon>
        <taxon>Fungi</taxon>
        <taxon>Fungi incertae sedis</taxon>
        <taxon>Mucoromycota</taxon>
        <taxon>Glomeromycotina</taxon>
        <taxon>Glomeromycetes</taxon>
        <taxon>Diversisporales</taxon>
        <taxon>Diversisporaceae</taxon>
        <taxon>Diversispora</taxon>
    </lineage>
</organism>
<evidence type="ECO:0000313" key="2">
    <source>
        <dbReference type="EMBL" id="RHZ46856.1"/>
    </source>
</evidence>
<feature type="region of interest" description="Disordered" evidence="1">
    <location>
        <begin position="149"/>
        <end position="170"/>
    </location>
</feature>
<sequence length="261" mass="29958">MSEQLANKDILFFQAYNVRQPNDTYDFVIETGDSDKTTKGETKKPRNAKANQNIVGLIKVPHPPRLSMEDILKPRNDKCGKVKVPNKFFIYRKWYTKCLTDHNMKNDQTSISPQISAQWHSEPKEVKEYYGALSKRASELFIEIHGKEGIKSKNPNKPKNKKKAEKTTTNELFEIKPKIKEENLNSIEHPNKRHQPQCQPHLSNNFIACAFPDVPSSHLETLPLSLFQSQSSEQQPLLLFNQPPHPVQPSQLESLSPDSLF</sequence>
<gene>
    <name evidence="2" type="ORF">Glove_606g45</name>
</gene>
<dbReference type="InterPro" id="IPR036910">
    <property type="entry name" value="HMG_box_dom_sf"/>
</dbReference>
<reference evidence="2 3" key="1">
    <citation type="submission" date="2018-08" db="EMBL/GenBank/DDBJ databases">
        <title>Genome and evolution of the arbuscular mycorrhizal fungus Diversispora epigaea (formerly Glomus versiforme) and its bacterial endosymbionts.</title>
        <authorList>
            <person name="Sun X."/>
            <person name="Fei Z."/>
            <person name="Harrison M."/>
        </authorList>
    </citation>
    <scope>NUCLEOTIDE SEQUENCE [LARGE SCALE GENOMIC DNA]</scope>
    <source>
        <strain evidence="2 3">IT104</strain>
    </source>
</reference>